<evidence type="ECO:0000256" key="1">
    <source>
        <dbReference type="SAM" id="MobiDB-lite"/>
    </source>
</evidence>
<dbReference type="GO" id="GO:0031124">
    <property type="term" value="P:mRNA 3'-end processing"/>
    <property type="evidence" value="ECO:0007669"/>
    <property type="project" value="TreeGrafter"/>
</dbReference>
<dbReference type="Gene3D" id="1.25.40.90">
    <property type="match status" value="1"/>
</dbReference>
<evidence type="ECO:0000313" key="4">
    <source>
        <dbReference type="Proteomes" id="UP000094236"/>
    </source>
</evidence>
<feature type="compositionally biased region" description="Acidic residues" evidence="1">
    <location>
        <begin position="276"/>
        <end position="289"/>
    </location>
</feature>
<dbReference type="PANTHER" id="PTHR12460:SF0">
    <property type="entry name" value="CID DOMAIN-CONTAINING PROTEIN-RELATED"/>
    <property type="match status" value="1"/>
</dbReference>
<protein>
    <recommendedName>
        <fullName evidence="2">CID domain-containing protein</fullName>
    </recommendedName>
</protein>
<dbReference type="SUPFAM" id="SSF48464">
    <property type="entry name" value="ENTH/VHS domain"/>
    <property type="match status" value="1"/>
</dbReference>
<dbReference type="Pfam" id="PF04818">
    <property type="entry name" value="CID"/>
    <property type="match status" value="1"/>
</dbReference>
<accession>A0A1E4TN31</accession>
<organism evidence="3 4">
    <name type="scientific">Pachysolen tannophilus NRRL Y-2460</name>
    <dbReference type="NCBI Taxonomy" id="669874"/>
    <lineage>
        <taxon>Eukaryota</taxon>
        <taxon>Fungi</taxon>
        <taxon>Dikarya</taxon>
        <taxon>Ascomycota</taxon>
        <taxon>Saccharomycotina</taxon>
        <taxon>Pichiomycetes</taxon>
        <taxon>Pachysolenaceae</taxon>
        <taxon>Pachysolen</taxon>
    </lineage>
</organism>
<feature type="compositionally biased region" description="Polar residues" evidence="1">
    <location>
        <begin position="363"/>
        <end position="373"/>
    </location>
</feature>
<feature type="domain" description="CID" evidence="2">
    <location>
        <begin position="1"/>
        <end position="135"/>
    </location>
</feature>
<dbReference type="InterPro" id="IPR008942">
    <property type="entry name" value="ENTH_VHS"/>
</dbReference>
<dbReference type="STRING" id="669874.A0A1E4TN31"/>
<proteinExistence type="predicted"/>
<feature type="compositionally biased region" description="Acidic residues" evidence="1">
    <location>
        <begin position="296"/>
        <end position="305"/>
    </location>
</feature>
<dbReference type="AlphaFoldDB" id="A0A1E4TN31"/>
<feature type="region of interest" description="Disordered" evidence="1">
    <location>
        <begin position="271"/>
        <end position="374"/>
    </location>
</feature>
<feature type="compositionally biased region" description="Basic and acidic residues" evidence="1">
    <location>
        <begin position="306"/>
        <end position="348"/>
    </location>
</feature>
<dbReference type="Proteomes" id="UP000094236">
    <property type="component" value="Unassembled WGS sequence"/>
</dbReference>
<keyword evidence="4" id="KW-1185">Reference proteome</keyword>
<reference evidence="4" key="1">
    <citation type="submission" date="2016-05" db="EMBL/GenBank/DDBJ databases">
        <title>Comparative genomics of biotechnologically important yeasts.</title>
        <authorList>
            <consortium name="DOE Joint Genome Institute"/>
            <person name="Riley R."/>
            <person name="Haridas S."/>
            <person name="Wolfe K.H."/>
            <person name="Lopes M.R."/>
            <person name="Hittinger C.T."/>
            <person name="Goker M."/>
            <person name="Salamov A."/>
            <person name="Wisecaver J."/>
            <person name="Long T.M."/>
            <person name="Aerts A.L."/>
            <person name="Barry K."/>
            <person name="Choi C."/>
            <person name="Clum A."/>
            <person name="Coughlan A.Y."/>
            <person name="Deshpande S."/>
            <person name="Douglass A.P."/>
            <person name="Hanson S.J."/>
            <person name="Klenk H.-P."/>
            <person name="Labutti K."/>
            <person name="Lapidus A."/>
            <person name="Lindquist E."/>
            <person name="Lipzen A."/>
            <person name="Meier-Kolthoff J.P."/>
            <person name="Ohm R.A."/>
            <person name="Otillar R.P."/>
            <person name="Pangilinan J."/>
            <person name="Peng Y."/>
            <person name="Rokas A."/>
            <person name="Rosa C.A."/>
            <person name="Scheuner C."/>
            <person name="Sibirny A.A."/>
            <person name="Slot J.C."/>
            <person name="Stielow J.B."/>
            <person name="Sun H."/>
            <person name="Kurtzman C.P."/>
            <person name="Blackwell M."/>
            <person name="Grigoriev I.V."/>
            <person name="Jeffries T.W."/>
        </authorList>
    </citation>
    <scope>NUCLEOTIDE SEQUENCE [LARGE SCALE GENOMIC DNA]</scope>
    <source>
        <strain evidence="4">NRRL Y-2460</strain>
    </source>
</reference>
<name>A0A1E4TN31_PACTA</name>
<dbReference type="InterPro" id="IPR006569">
    <property type="entry name" value="CID_dom"/>
</dbReference>
<dbReference type="GO" id="GO:0000993">
    <property type="term" value="F:RNA polymerase II complex binding"/>
    <property type="evidence" value="ECO:0007669"/>
    <property type="project" value="TreeGrafter"/>
</dbReference>
<sequence length="388" mass="44704">MSYSQEILVNKFRSLDETQATIISISEWVLFHQKSSLQSVKTWSNYISSPKTSPRQKLPLFYLCNEVIQKSKATRKFEFLKHFGDALPGVLSKIYPTLDPTVQNKFKRVIDIWKDRAIFNESVLKNLYKSIDSSSGNVSKSDRFNNSIPDMAPELLPLSNDFNKISQLKSIISADSLKFENIYNELFENEYNLPAPDIYLQKLSTLQKLDDKLNLSFKNYVDIRLNLINELSKIIDIQKGLINNDKSKMESMSSKRKQINEKKAELEEYIHTADDDRNEDGEDEDDEEVAPGYDNSENDSEDDKDEPALKKQKTEDKEEIISKTENKIDEGISSDENNKVDNENIQKEEFDEDDENNEYEPAYNSSDNVSKTKVINPDLANLLSKLSQ</sequence>
<dbReference type="EMBL" id="KV454018">
    <property type="protein sequence ID" value="ODV93139.1"/>
    <property type="molecule type" value="Genomic_DNA"/>
</dbReference>
<dbReference type="PANTHER" id="PTHR12460">
    <property type="entry name" value="CYCLIN-DEPENDENT KINASE INHIBITOR-RELATED PROTEIN"/>
    <property type="match status" value="1"/>
</dbReference>
<evidence type="ECO:0000313" key="3">
    <source>
        <dbReference type="EMBL" id="ODV93139.1"/>
    </source>
</evidence>
<dbReference type="OrthoDB" id="10069473at2759"/>
<dbReference type="PROSITE" id="PS51391">
    <property type="entry name" value="CID"/>
    <property type="match status" value="1"/>
</dbReference>
<evidence type="ECO:0000259" key="2">
    <source>
        <dbReference type="PROSITE" id="PS51391"/>
    </source>
</evidence>
<gene>
    <name evidence="3" type="ORF">PACTADRAFT_51768</name>
</gene>
<feature type="compositionally biased region" description="Acidic residues" evidence="1">
    <location>
        <begin position="349"/>
        <end position="358"/>
    </location>
</feature>
<dbReference type="SMART" id="SM00582">
    <property type="entry name" value="RPR"/>
    <property type="match status" value="1"/>
</dbReference>